<gene>
    <name evidence="1" type="ORF">Z518_08947</name>
</gene>
<dbReference type="Proteomes" id="UP000053617">
    <property type="component" value="Unassembled WGS sequence"/>
</dbReference>
<evidence type="ECO:0000313" key="2">
    <source>
        <dbReference type="Proteomes" id="UP000053617"/>
    </source>
</evidence>
<organism evidence="1 2">
    <name type="scientific">Rhinocladiella mackenziei CBS 650.93</name>
    <dbReference type="NCBI Taxonomy" id="1442369"/>
    <lineage>
        <taxon>Eukaryota</taxon>
        <taxon>Fungi</taxon>
        <taxon>Dikarya</taxon>
        <taxon>Ascomycota</taxon>
        <taxon>Pezizomycotina</taxon>
        <taxon>Eurotiomycetes</taxon>
        <taxon>Chaetothyriomycetidae</taxon>
        <taxon>Chaetothyriales</taxon>
        <taxon>Herpotrichiellaceae</taxon>
        <taxon>Rhinocladiella</taxon>
    </lineage>
</organism>
<dbReference type="OrthoDB" id="10355116at2759"/>
<dbReference type="RefSeq" id="XP_013268358.1">
    <property type="nucleotide sequence ID" value="XM_013412904.1"/>
</dbReference>
<dbReference type="EMBL" id="KN847481">
    <property type="protein sequence ID" value="KIX01222.1"/>
    <property type="molecule type" value="Genomic_DNA"/>
</dbReference>
<protein>
    <submittedName>
        <fullName evidence="1">Uncharacterized protein</fullName>
    </submittedName>
</protein>
<evidence type="ECO:0000313" key="1">
    <source>
        <dbReference type="EMBL" id="KIX01222.1"/>
    </source>
</evidence>
<reference evidence="1 2" key="1">
    <citation type="submission" date="2015-01" db="EMBL/GenBank/DDBJ databases">
        <title>The Genome Sequence of Rhinocladiella mackenzie CBS 650.93.</title>
        <authorList>
            <consortium name="The Broad Institute Genomics Platform"/>
            <person name="Cuomo C."/>
            <person name="de Hoog S."/>
            <person name="Gorbushina A."/>
            <person name="Stielow B."/>
            <person name="Teixiera M."/>
            <person name="Abouelleil A."/>
            <person name="Chapman S.B."/>
            <person name="Priest M."/>
            <person name="Young S.K."/>
            <person name="Wortman J."/>
            <person name="Nusbaum C."/>
            <person name="Birren B."/>
        </authorList>
    </citation>
    <scope>NUCLEOTIDE SEQUENCE [LARGE SCALE GENOMIC DNA]</scope>
    <source>
        <strain evidence="1 2">CBS 650.93</strain>
    </source>
</reference>
<proteinExistence type="predicted"/>
<keyword evidence="2" id="KW-1185">Reference proteome</keyword>
<dbReference type="AlphaFoldDB" id="A0A0D2FGS8"/>
<name>A0A0D2FGS8_9EURO</name>
<dbReference type="HOGENOM" id="CLU_987061_0_0_1"/>
<accession>A0A0D2FGS8</accession>
<dbReference type="VEuPathDB" id="FungiDB:Z518_08947"/>
<sequence>MSTKAKDLPPSYGESVQGGLSYTNEFGSENPVTVCMKGEYRSPDFQVSMGKDALVLLQIETNSTLIYHYTDIKDLRPNGMNHTIKRKVEGDLWRYTAHGPGKDGVKLLEIETTGKIVAPGSSTRLVFRGKMDGELDALHFNSTTELKGRNRVVEVLHRSRRVGQIEQVGRDEKPEFSLSIDVARIDPLLFVVYALVLDDRLMTQRRRLRRPFGSGFAGIGKGPGAGLAGAFAVGSG</sequence>
<dbReference type="GeneID" id="25297018"/>